<dbReference type="Gene3D" id="1.10.10.60">
    <property type="entry name" value="Homeodomain-like"/>
    <property type="match status" value="1"/>
</dbReference>
<dbReference type="GO" id="GO:0003700">
    <property type="term" value="F:DNA-binding transcription factor activity"/>
    <property type="evidence" value="ECO:0007669"/>
    <property type="project" value="InterPro"/>
</dbReference>
<dbReference type="RefSeq" id="WP_076476157.1">
    <property type="nucleotide sequence ID" value="NZ_FTNT01000001.1"/>
</dbReference>
<dbReference type="InterPro" id="IPR029062">
    <property type="entry name" value="Class_I_gatase-like"/>
</dbReference>
<dbReference type="SUPFAM" id="SSF46689">
    <property type="entry name" value="Homeodomain-like"/>
    <property type="match status" value="2"/>
</dbReference>
<dbReference type="EMBL" id="FTNT01000001">
    <property type="protein sequence ID" value="SIR70111.1"/>
    <property type="molecule type" value="Genomic_DNA"/>
</dbReference>
<dbReference type="PROSITE" id="PS01124">
    <property type="entry name" value="HTH_ARAC_FAMILY_2"/>
    <property type="match status" value="1"/>
</dbReference>
<dbReference type="CDD" id="cd03137">
    <property type="entry name" value="GATase1_AraC_1"/>
    <property type="match status" value="1"/>
</dbReference>
<keyword evidence="2" id="KW-0804">Transcription</keyword>
<feature type="domain" description="HTH araC/xylS-type" evidence="3">
    <location>
        <begin position="218"/>
        <end position="316"/>
    </location>
</feature>
<dbReference type="InterPro" id="IPR052158">
    <property type="entry name" value="INH-QAR"/>
</dbReference>
<dbReference type="InterPro" id="IPR002818">
    <property type="entry name" value="DJ-1/PfpI"/>
</dbReference>
<proteinExistence type="predicted"/>
<dbReference type="Pfam" id="PF12833">
    <property type="entry name" value="HTH_18"/>
    <property type="match status" value="1"/>
</dbReference>
<reference evidence="4 5" key="1">
    <citation type="submission" date="2017-01" db="EMBL/GenBank/DDBJ databases">
        <authorList>
            <person name="Mah S.A."/>
            <person name="Swanson W.J."/>
            <person name="Moy G.W."/>
            <person name="Vacquier V.D."/>
        </authorList>
    </citation>
    <scope>NUCLEOTIDE SEQUENCE [LARGE SCALE GENOMIC DNA]</scope>
    <source>
        <strain evidence="4 5">CPCC 203464</strain>
    </source>
</reference>
<dbReference type="PANTHER" id="PTHR43130:SF3">
    <property type="entry name" value="HTH-TYPE TRANSCRIPTIONAL REGULATOR RV1931C"/>
    <property type="match status" value="1"/>
</dbReference>
<dbReference type="Pfam" id="PF01965">
    <property type="entry name" value="DJ-1_PfpI"/>
    <property type="match status" value="1"/>
</dbReference>
<dbReference type="Proteomes" id="UP000186218">
    <property type="component" value="Unassembled WGS sequence"/>
</dbReference>
<evidence type="ECO:0000256" key="2">
    <source>
        <dbReference type="ARBA" id="ARBA00023163"/>
    </source>
</evidence>
<organism evidence="4 5">
    <name type="scientific">Williamsia sterculiae</name>
    <dbReference type="NCBI Taxonomy" id="1344003"/>
    <lineage>
        <taxon>Bacteria</taxon>
        <taxon>Bacillati</taxon>
        <taxon>Actinomycetota</taxon>
        <taxon>Actinomycetes</taxon>
        <taxon>Mycobacteriales</taxon>
        <taxon>Nocardiaceae</taxon>
        <taxon>Williamsia</taxon>
    </lineage>
</organism>
<dbReference type="InterPro" id="IPR009057">
    <property type="entry name" value="Homeodomain-like_sf"/>
</dbReference>
<dbReference type="AlphaFoldDB" id="A0A1N7D2P2"/>
<keyword evidence="1" id="KW-0805">Transcription regulation</keyword>
<dbReference type="SMART" id="SM00342">
    <property type="entry name" value="HTH_ARAC"/>
    <property type="match status" value="1"/>
</dbReference>
<evidence type="ECO:0000259" key="3">
    <source>
        <dbReference type="PROSITE" id="PS01124"/>
    </source>
</evidence>
<evidence type="ECO:0000313" key="5">
    <source>
        <dbReference type="Proteomes" id="UP000186218"/>
    </source>
</evidence>
<sequence>MRRDPTMAAVVVPDGVPLFEAAIPISVFGVDRTSTGGPPLRVAVTTADTGSTAQTTAGLVLSGFSGLDVLGTAGVVVVPTWPEPAVEPPDELVAALRGVVDTGGTVMGLCLGAYVLGYAGLLDDRRATTHWHWLDDFARRFPSVHVDDSSLYLDEGPVVTSAGSAAGLDACLHYVRREWGAAAASAIARRMVVAPHRAGNQSQFSEPEPPRVTDSSIAAVQLRALEHLADGVGVDRLASWYGTSRRTFDRDFRSATGQSPLRWLLHQRILRSQRLLETTDLTVDEIAHRVGFSSAVTLRPHFRGILGVSPRHYRDTFTTDPHPAAPTPQ</sequence>
<dbReference type="Gene3D" id="3.40.50.880">
    <property type="match status" value="1"/>
</dbReference>
<evidence type="ECO:0000256" key="1">
    <source>
        <dbReference type="ARBA" id="ARBA00023015"/>
    </source>
</evidence>
<dbReference type="STRING" id="1344003.SAMN05445060_0536"/>
<gene>
    <name evidence="4" type="ORF">SAMN05445060_0536</name>
</gene>
<name>A0A1N7D2P2_9NOCA</name>
<protein>
    <submittedName>
        <fullName evidence="4">Transcriptional regulator, AraC family with amidase-like domain</fullName>
    </submittedName>
</protein>
<dbReference type="InterPro" id="IPR018060">
    <property type="entry name" value="HTH_AraC"/>
</dbReference>
<dbReference type="PANTHER" id="PTHR43130">
    <property type="entry name" value="ARAC-FAMILY TRANSCRIPTIONAL REGULATOR"/>
    <property type="match status" value="1"/>
</dbReference>
<dbReference type="SUPFAM" id="SSF52317">
    <property type="entry name" value="Class I glutamine amidotransferase-like"/>
    <property type="match status" value="1"/>
</dbReference>
<keyword evidence="5" id="KW-1185">Reference proteome</keyword>
<evidence type="ECO:0000313" key="4">
    <source>
        <dbReference type="EMBL" id="SIR70111.1"/>
    </source>
</evidence>
<dbReference type="GO" id="GO:0043565">
    <property type="term" value="F:sequence-specific DNA binding"/>
    <property type="evidence" value="ECO:0007669"/>
    <property type="project" value="InterPro"/>
</dbReference>
<accession>A0A1N7D2P2</accession>